<dbReference type="PANTHER" id="PTHR22594">
    <property type="entry name" value="ASPARTYL/LYSYL-TRNA SYNTHETASE"/>
    <property type="match status" value="1"/>
</dbReference>
<dbReference type="EC" id="6.1.1.22" evidence="7"/>
<reference evidence="9" key="1">
    <citation type="submission" date="2020-10" db="EMBL/GenBank/DDBJ databases">
        <authorList>
            <person name="Gilroy R."/>
        </authorList>
    </citation>
    <scope>NUCLEOTIDE SEQUENCE</scope>
    <source>
        <strain evidence="9">CHK186-9395</strain>
    </source>
</reference>
<protein>
    <recommendedName>
        <fullName evidence="7">Asparagine--tRNA ligase</fullName>
        <ecNumber evidence="7">6.1.1.22</ecNumber>
    </recommendedName>
    <alternativeName>
        <fullName evidence="7">Asparaginyl-tRNA synthetase</fullName>
        <shortName evidence="7">AsnRS</shortName>
    </alternativeName>
</protein>
<dbReference type="GO" id="GO:0005737">
    <property type="term" value="C:cytoplasm"/>
    <property type="evidence" value="ECO:0007669"/>
    <property type="project" value="UniProtKB-SubCell"/>
</dbReference>
<sequence>MKRVEIRDLNKSYKERADQTITLCGWARTIRDSKNIAFIELNDGAFKSVQIVVEKAKISNYDEVIKQNVGASFSVVGKVVLTPNAQQPFEISAETVTLLGSSDTDYPLQKKRHTIEFLRTIPTIRARGNLFNAVFRIRSVSAFAIHKFFNERNFVYVHTPIITANDCEGAGEMFQVTTLDLDNLPLKDGKVDYSQDFFGKKVSLTVSGQLHEETLTHAFGKTYTFGPTFRAENSNTSRHAAEFWMMEPEICFCDLDGLMDNEEEMLKYVIKYVMDECKDELEFLNKFVDTGLIERLKGIVENSFVRLDYTEAIDILKKVKDRFEFPVEWGVDLQSEHERYLTEEVYKKPVFLKNYPKDIKAFYMRLNDDGKTVGAVDLLVPGIGELIGGSQREERLEKLVQRIHELGLNEEDYAWYLDTRRYGTNVHSGYGLGFERLVMYLTGISNIRDVEFFPRTVGSIQG</sequence>
<keyword evidence="2 7" id="KW-0436">Ligase</keyword>
<dbReference type="Proteomes" id="UP000886861">
    <property type="component" value="Unassembled WGS sequence"/>
</dbReference>
<organism evidence="9 10">
    <name type="scientific">Candidatus Caccopulliclostridium gallistercoris</name>
    <dbReference type="NCBI Taxonomy" id="2840719"/>
    <lineage>
        <taxon>Bacteria</taxon>
        <taxon>Bacillati</taxon>
        <taxon>Bacillota</taxon>
        <taxon>Clostridia</taxon>
        <taxon>Candidatus Caccopulliclostridium</taxon>
    </lineage>
</organism>
<keyword evidence="6 7" id="KW-0030">Aminoacyl-tRNA synthetase</keyword>
<feature type="domain" description="Aminoacyl-transfer RNA synthetases class-II family profile" evidence="8">
    <location>
        <begin position="144"/>
        <end position="454"/>
    </location>
</feature>
<evidence type="ECO:0000256" key="6">
    <source>
        <dbReference type="ARBA" id="ARBA00023146"/>
    </source>
</evidence>
<proteinExistence type="inferred from homology"/>
<dbReference type="PROSITE" id="PS50862">
    <property type="entry name" value="AA_TRNA_LIGASE_II"/>
    <property type="match status" value="1"/>
</dbReference>
<dbReference type="HAMAP" id="MF_00534">
    <property type="entry name" value="Asn_tRNA_synth"/>
    <property type="match status" value="1"/>
</dbReference>
<dbReference type="GO" id="GO:0003676">
    <property type="term" value="F:nucleic acid binding"/>
    <property type="evidence" value="ECO:0007669"/>
    <property type="project" value="InterPro"/>
</dbReference>
<dbReference type="CDD" id="cd04318">
    <property type="entry name" value="EcAsnRS_like_N"/>
    <property type="match status" value="1"/>
</dbReference>
<dbReference type="FunFam" id="3.30.930.10:FF:000016">
    <property type="entry name" value="Asparagine--tRNA ligase"/>
    <property type="match status" value="1"/>
</dbReference>
<dbReference type="Gene3D" id="3.30.930.10">
    <property type="entry name" value="Bira Bifunctional Protein, Domain 2"/>
    <property type="match status" value="1"/>
</dbReference>
<dbReference type="InterPro" id="IPR004522">
    <property type="entry name" value="Asn-tRNA-ligase"/>
</dbReference>
<dbReference type="EMBL" id="DVOJ01000010">
    <property type="protein sequence ID" value="HIV01444.1"/>
    <property type="molecule type" value="Genomic_DNA"/>
</dbReference>
<dbReference type="InterPro" id="IPR006195">
    <property type="entry name" value="aa-tRNA-synth_II"/>
</dbReference>
<dbReference type="Pfam" id="PF01336">
    <property type="entry name" value="tRNA_anti-codon"/>
    <property type="match status" value="1"/>
</dbReference>
<dbReference type="InterPro" id="IPR045864">
    <property type="entry name" value="aa-tRNA-synth_II/BPL/LPL"/>
</dbReference>
<dbReference type="GO" id="GO:0016740">
    <property type="term" value="F:transferase activity"/>
    <property type="evidence" value="ECO:0007669"/>
    <property type="project" value="UniProtKB-ARBA"/>
</dbReference>
<dbReference type="GO" id="GO:0004816">
    <property type="term" value="F:asparagine-tRNA ligase activity"/>
    <property type="evidence" value="ECO:0007669"/>
    <property type="project" value="UniProtKB-UniRule"/>
</dbReference>
<keyword evidence="7" id="KW-0963">Cytoplasm</keyword>
<dbReference type="SUPFAM" id="SSF50249">
    <property type="entry name" value="Nucleic acid-binding proteins"/>
    <property type="match status" value="1"/>
</dbReference>
<comment type="subunit">
    <text evidence="7">Homodimer.</text>
</comment>
<name>A0A9D1NEY5_9FIRM</name>
<evidence type="ECO:0000313" key="9">
    <source>
        <dbReference type="EMBL" id="HIV01444.1"/>
    </source>
</evidence>
<dbReference type="GO" id="GO:0006421">
    <property type="term" value="P:asparaginyl-tRNA aminoacylation"/>
    <property type="evidence" value="ECO:0007669"/>
    <property type="project" value="UniProtKB-UniRule"/>
</dbReference>
<evidence type="ECO:0000313" key="10">
    <source>
        <dbReference type="Proteomes" id="UP000886861"/>
    </source>
</evidence>
<evidence type="ECO:0000256" key="3">
    <source>
        <dbReference type="ARBA" id="ARBA00022741"/>
    </source>
</evidence>
<keyword evidence="5 7" id="KW-0648">Protein biosynthesis</keyword>
<dbReference type="PRINTS" id="PR01042">
    <property type="entry name" value="TRNASYNTHASP"/>
</dbReference>
<dbReference type="InterPro" id="IPR004365">
    <property type="entry name" value="NA-bd_OB_tRNA"/>
</dbReference>
<dbReference type="GO" id="GO:0140096">
    <property type="term" value="F:catalytic activity, acting on a protein"/>
    <property type="evidence" value="ECO:0007669"/>
    <property type="project" value="UniProtKB-ARBA"/>
</dbReference>
<evidence type="ECO:0000259" key="8">
    <source>
        <dbReference type="PROSITE" id="PS50862"/>
    </source>
</evidence>
<evidence type="ECO:0000256" key="4">
    <source>
        <dbReference type="ARBA" id="ARBA00022840"/>
    </source>
</evidence>
<evidence type="ECO:0000256" key="2">
    <source>
        <dbReference type="ARBA" id="ARBA00022598"/>
    </source>
</evidence>
<comment type="catalytic activity">
    <reaction evidence="7">
        <text>tRNA(Asn) + L-asparagine + ATP = L-asparaginyl-tRNA(Asn) + AMP + diphosphate + H(+)</text>
        <dbReference type="Rhea" id="RHEA:11180"/>
        <dbReference type="Rhea" id="RHEA-COMP:9659"/>
        <dbReference type="Rhea" id="RHEA-COMP:9674"/>
        <dbReference type="ChEBI" id="CHEBI:15378"/>
        <dbReference type="ChEBI" id="CHEBI:30616"/>
        <dbReference type="ChEBI" id="CHEBI:33019"/>
        <dbReference type="ChEBI" id="CHEBI:58048"/>
        <dbReference type="ChEBI" id="CHEBI:78442"/>
        <dbReference type="ChEBI" id="CHEBI:78515"/>
        <dbReference type="ChEBI" id="CHEBI:456215"/>
        <dbReference type="EC" id="6.1.1.22"/>
    </reaction>
</comment>
<dbReference type="InterPro" id="IPR004364">
    <property type="entry name" value="Aa-tRNA-synt_II"/>
</dbReference>
<evidence type="ECO:0000256" key="5">
    <source>
        <dbReference type="ARBA" id="ARBA00022917"/>
    </source>
</evidence>
<dbReference type="AlphaFoldDB" id="A0A9D1NEY5"/>
<dbReference type="SUPFAM" id="SSF55681">
    <property type="entry name" value="Class II aaRS and biotin synthetases"/>
    <property type="match status" value="1"/>
</dbReference>
<comment type="similarity">
    <text evidence="1 7">Belongs to the class-II aminoacyl-tRNA synthetase family.</text>
</comment>
<dbReference type="InterPro" id="IPR002312">
    <property type="entry name" value="Asp/Asn-tRNA-synth_IIb"/>
</dbReference>
<accession>A0A9D1NEY5</accession>
<evidence type="ECO:0000256" key="7">
    <source>
        <dbReference type="HAMAP-Rule" id="MF_00534"/>
    </source>
</evidence>
<dbReference type="Pfam" id="PF00152">
    <property type="entry name" value="tRNA-synt_2"/>
    <property type="match status" value="1"/>
</dbReference>
<comment type="subcellular location">
    <subcellularLocation>
        <location evidence="7">Cytoplasm</location>
    </subcellularLocation>
</comment>
<dbReference type="NCBIfam" id="TIGR00457">
    <property type="entry name" value="asnS"/>
    <property type="match status" value="1"/>
</dbReference>
<keyword evidence="4 7" id="KW-0067">ATP-binding</keyword>
<dbReference type="CDD" id="cd00776">
    <property type="entry name" value="AsxRS_core"/>
    <property type="match status" value="1"/>
</dbReference>
<dbReference type="Gene3D" id="2.40.50.140">
    <property type="entry name" value="Nucleic acid-binding proteins"/>
    <property type="match status" value="1"/>
</dbReference>
<dbReference type="NCBIfam" id="NF003037">
    <property type="entry name" value="PRK03932.1"/>
    <property type="match status" value="1"/>
</dbReference>
<gene>
    <name evidence="7 9" type="primary">asnS</name>
    <name evidence="9" type="ORF">IAA62_02690</name>
</gene>
<dbReference type="GO" id="GO:0005524">
    <property type="term" value="F:ATP binding"/>
    <property type="evidence" value="ECO:0007669"/>
    <property type="project" value="UniProtKB-UniRule"/>
</dbReference>
<comment type="caution">
    <text evidence="9">The sequence shown here is derived from an EMBL/GenBank/DDBJ whole genome shotgun (WGS) entry which is preliminary data.</text>
</comment>
<reference evidence="9" key="2">
    <citation type="journal article" date="2021" name="PeerJ">
        <title>Extensive microbial diversity within the chicken gut microbiome revealed by metagenomics and culture.</title>
        <authorList>
            <person name="Gilroy R."/>
            <person name="Ravi A."/>
            <person name="Getino M."/>
            <person name="Pursley I."/>
            <person name="Horton D.L."/>
            <person name="Alikhan N.F."/>
            <person name="Baker D."/>
            <person name="Gharbi K."/>
            <person name="Hall N."/>
            <person name="Watson M."/>
            <person name="Adriaenssens E.M."/>
            <person name="Foster-Nyarko E."/>
            <person name="Jarju S."/>
            <person name="Secka A."/>
            <person name="Antonio M."/>
            <person name="Oren A."/>
            <person name="Chaudhuri R.R."/>
            <person name="La Ragione R."/>
            <person name="Hildebrand F."/>
            <person name="Pallen M.J."/>
        </authorList>
    </citation>
    <scope>NUCLEOTIDE SEQUENCE</scope>
    <source>
        <strain evidence="9">CHK186-9395</strain>
    </source>
</reference>
<evidence type="ECO:0000256" key="1">
    <source>
        <dbReference type="ARBA" id="ARBA00008226"/>
    </source>
</evidence>
<dbReference type="InterPro" id="IPR012340">
    <property type="entry name" value="NA-bd_OB-fold"/>
</dbReference>
<keyword evidence="3 7" id="KW-0547">Nucleotide-binding</keyword>
<dbReference type="PANTHER" id="PTHR22594:SF34">
    <property type="entry name" value="ASPARAGINE--TRNA LIGASE, MITOCHONDRIAL-RELATED"/>
    <property type="match status" value="1"/>
</dbReference>